<dbReference type="InterPro" id="IPR050469">
    <property type="entry name" value="Diguanylate_Cyclase"/>
</dbReference>
<dbReference type="PANTHER" id="PTHR45138:SF9">
    <property type="entry name" value="DIGUANYLATE CYCLASE DGCM-RELATED"/>
    <property type="match status" value="1"/>
</dbReference>
<dbReference type="SMART" id="SM00448">
    <property type="entry name" value="REC"/>
    <property type="match status" value="1"/>
</dbReference>
<comment type="catalytic activity">
    <reaction evidence="2">
        <text>2 GTP = 3',3'-c-di-GMP + 2 diphosphate</text>
        <dbReference type="Rhea" id="RHEA:24898"/>
        <dbReference type="ChEBI" id="CHEBI:33019"/>
        <dbReference type="ChEBI" id="CHEBI:37565"/>
        <dbReference type="ChEBI" id="CHEBI:58805"/>
        <dbReference type="EC" id="2.7.7.65"/>
    </reaction>
</comment>
<comment type="caution">
    <text evidence="6">The sequence shown here is derived from an EMBL/GenBank/DDBJ whole genome shotgun (WGS) entry which is preliminary data.</text>
</comment>
<dbReference type="SUPFAM" id="SSF55073">
    <property type="entry name" value="Nucleotide cyclase"/>
    <property type="match status" value="1"/>
</dbReference>
<dbReference type="GO" id="GO:0000160">
    <property type="term" value="P:phosphorelay signal transduction system"/>
    <property type="evidence" value="ECO:0007669"/>
    <property type="project" value="InterPro"/>
</dbReference>
<evidence type="ECO:0000256" key="2">
    <source>
        <dbReference type="ARBA" id="ARBA00034247"/>
    </source>
</evidence>
<evidence type="ECO:0000313" key="6">
    <source>
        <dbReference type="EMBL" id="THH35725.1"/>
    </source>
</evidence>
<reference evidence="6 7" key="1">
    <citation type="submission" date="2019-04" db="EMBL/GenBank/DDBJ databases">
        <title>Shimia ponticola sp. nov., isolated from seawater.</title>
        <authorList>
            <person name="Kim Y.-O."/>
            <person name="Yoon J.-H."/>
        </authorList>
    </citation>
    <scope>NUCLEOTIDE SEQUENCE [LARGE SCALE GENOMIC DNA]</scope>
    <source>
        <strain evidence="6 7">MYP11</strain>
    </source>
</reference>
<feature type="domain" description="GGDEF" evidence="5">
    <location>
        <begin position="353"/>
        <end position="498"/>
    </location>
</feature>
<protein>
    <recommendedName>
        <fullName evidence="1">diguanylate cyclase</fullName>
        <ecNumber evidence="1">2.7.7.65</ecNumber>
    </recommendedName>
</protein>
<dbReference type="FunFam" id="3.30.70.270:FF:000001">
    <property type="entry name" value="Diguanylate cyclase domain protein"/>
    <property type="match status" value="1"/>
</dbReference>
<dbReference type="EC" id="2.7.7.65" evidence="1"/>
<dbReference type="Gene3D" id="3.30.70.270">
    <property type="match status" value="1"/>
</dbReference>
<dbReference type="Proteomes" id="UP000306602">
    <property type="component" value="Unassembled WGS sequence"/>
</dbReference>
<dbReference type="OrthoDB" id="9812260at2"/>
<evidence type="ECO:0000259" key="5">
    <source>
        <dbReference type="PROSITE" id="PS50887"/>
    </source>
</evidence>
<dbReference type="EMBL" id="SRKY01000003">
    <property type="protein sequence ID" value="THH35725.1"/>
    <property type="molecule type" value="Genomic_DNA"/>
</dbReference>
<dbReference type="SMART" id="SM00267">
    <property type="entry name" value="GGDEF"/>
    <property type="match status" value="1"/>
</dbReference>
<dbReference type="InterPro" id="IPR029787">
    <property type="entry name" value="Nucleotide_cyclase"/>
</dbReference>
<dbReference type="InterPro" id="IPR011006">
    <property type="entry name" value="CheY-like_superfamily"/>
</dbReference>
<dbReference type="InterPro" id="IPR043128">
    <property type="entry name" value="Rev_trsase/Diguanyl_cyclase"/>
</dbReference>
<evidence type="ECO:0000313" key="7">
    <source>
        <dbReference type="Proteomes" id="UP000306602"/>
    </source>
</evidence>
<dbReference type="NCBIfam" id="TIGR00254">
    <property type="entry name" value="GGDEF"/>
    <property type="match status" value="1"/>
</dbReference>
<dbReference type="PROSITE" id="PS50887">
    <property type="entry name" value="GGDEF"/>
    <property type="match status" value="1"/>
</dbReference>
<dbReference type="GO" id="GO:0043709">
    <property type="term" value="P:cell adhesion involved in single-species biofilm formation"/>
    <property type="evidence" value="ECO:0007669"/>
    <property type="project" value="TreeGrafter"/>
</dbReference>
<dbReference type="Pfam" id="PF00990">
    <property type="entry name" value="GGDEF"/>
    <property type="match status" value="1"/>
</dbReference>
<name>A0A4S4NAM4_9RHOB</name>
<dbReference type="GO" id="GO:0052621">
    <property type="term" value="F:diguanylate cyclase activity"/>
    <property type="evidence" value="ECO:0007669"/>
    <property type="project" value="UniProtKB-EC"/>
</dbReference>
<feature type="domain" description="Response regulatory" evidence="4">
    <location>
        <begin position="38"/>
        <end position="152"/>
    </location>
</feature>
<organism evidence="6 7">
    <name type="scientific">Aliishimia ponticola</name>
    <dbReference type="NCBI Taxonomy" id="2499833"/>
    <lineage>
        <taxon>Bacteria</taxon>
        <taxon>Pseudomonadati</taxon>
        <taxon>Pseudomonadota</taxon>
        <taxon>Alphaproteobacteria</taxon>
        <taxon>Rhodobacterales</taxon>
        <taxon>Paracoccaceae</taxon>
        <taxon>Aliishimia</taxon>
    </lineage>
</organism>
<evidence type="ECO:0000259" key="4">
    <source>
        <dbReference type="PROSITE" id="PS50110"/>
    </source>
</evidence>
<dbReference type="GO" id="GO:1902201">
    <property type="term" value="P:negative regulation of bacterial-type flagellum-dependent cell motility"/>
    <property type="evidence" value="ECO:0007669"/>
    <property type="project" value="TreeGrafter"/>
</dbReference>
<evidence type="ECO:0000256" key="1">
    <source>
        <dbReference type="ARBA" id="ARBA00012528"/>
    </source>
</evidence>
<dbReference type="InterPro" id="IPR001789">
    <property type="entry name" value="Sig_transdc_resp-reg_receiver"/>
</dbReference>
<dbReference type="Gene3D" id="3.40.50.2300">
    <property type="match status" value="1"/>
</dbReference>
<comment type="caution">
    <text evidence="3">Lacks conserved residue(s) required for the propagation of feature annotation.</text>
</comment>
<dbReference type="CDD" id="cd01949">
    <property type="entry name" value="GGDEF"/>
    <property type="match status" value="1"/>
</dbReference>
<dbReference type="AlphaFoldDB" id="A0A4S4NAM4"/>
<dbReference type="GO" id="GO:0005886">
    <property type="term" value="C:plasma membrane"/>
    <property type="evidence" value="ECO:0007669"/>
    <property type="project" value="TreeGrafter"/>
</dbReference>
<accession>A0A4S4NAM4</accession>
<dbReference type="PANTHER" id="PTHR45138">
    <property type="entry name" value="REGULATORY COMPONENTS OF SENSORY TRANSDUCTION SYSTEM"/>
    <property type="match status" value="1"/>
</dbReference>
<proteinExistence type="predicted"/>
<dbReference type="Pfam" id="PF00072">
    <property type="entry name" value="Response_reg"/>
    <property type="match status" value="1"/>
</dbReference>
<gene>
    <name evidence="6" type="ORF">E4Z66_11595</name>
</gene>
<sequence>MKNSPQFYGFVKPFVNTCTAVISPSDFPSEGRYTVQASLLIVDNIATNRAALKVKLSAAWYDVSTAATAHEAIERAADIMPNLIIVSNQLPDMNMAEFSAHLKSRFDRATPPLIVLTDPMTEHEPLLRSGVEVVLSQPVDDNLLIARIRSVLRMTAAEMEWRLREGTSRALGFAEPKQMFDCPIPVMCLKTGDRVLDHTLTELNENAGVNMNVMDMQAAMCERNKLTACSVILLDLDGPAPQRALTLVPELRSNFATRHKSILVMVPTNRRDLAAQALDLGADDVVTRNATASELSIRVQRLHKRREINESLRSVIRNGAESALLDPLTGLYNRRYAMPHLDRVAEQSRISGRPFAVMVADLDHFKQVNDWHGHDAGDQVLTECAQRLKQNMRAVDLVARIGGEEFLIVMPATERAAARQAALRLCRKIAETPITLPGTDKKIDVTISIGLVLSNGVSADVASGMLPPESPDTLISRADRALYRAKEMGRNRFIIERSAA</sequence>
<dbReference type="SUPFAM" id="SSF52172">
    <property type="entry name" value="CheY-like"/>
    <property type="match status" value="2"/>
</dbReference>
<keyword evidence="7" id="KW-1185">Reference proteome</keyword>
<evidence type="ECO:0000256" key="3">
    <source>
        <dbReference type="PROSITE-ProRule" id="PRU00169"/>
    </source>
</evidence>
<dbReference type="InterPro" id="IPR000160">
    <property type="entry name" value="GGDEF_dom"/>
</dbReference>
<dbReference type="PROSITE" id="PS50110">
    <property type="entry name" value="RESPONSE_REGULATORY"/>
    <property type="match status" value="1"/>
</dbReference>